<organism evidence="2">
    <name type="scientific">Anguilla anguilla</name>
    <name type="common">European freshwater eel</name>
    <name type="synonym">Muraena anguilla</name>
    <dbReference type="NCBI Taxonomy" id="7936"/>
    <lineage>
        <taxon>Eukaryota</taxon>
        <taxon>Metazoa</taxon>
        <taxon>Chordata</taxon>
        <taxon>Craniata</taxon>
        <taxon>Vertebrata</taxon>
        <taxon>Euteleostomi</taxon>
        <taxon>Actinopterygii</taxon>
        <taxon>Neopterygii</taxon>
        <taxon>Teleostei</taxon>
        <taxon>Anguilliformes</taxon>
        <taxon>Anguillidae</taxon>
        <taxon>Anguilla</taxon>
    </lineage>
</organism>
<keyword evidence="1" id="KW-1133">Transmembrane helix</keyword>
<feature type="transmembrane region" description="Helical" evidence="1">
    <location>
        <begin position="7"/>
        <end position="28"/>
    </location>
</feature>
<sequence>MLCSFCILYMMYFYISLYCTLRQAYLLLCAKTVENVTILF</sequence>
<proteinExistence type="predicted"/>
<evidence type="ECO:0000256" key="1">
    <source>
        <dbReference type="SAM" id="Phobius"/>
    </source>
</evidence>
<keyword evidence="1" id="KW-0472">Membrane</keyword>
<evidence type="ECO:0000313" key="2">
    <source>
        <dbReference type="EMBL" id="JAH57853.1"/>
    </source>
</evidence>
<reference evidence="2" key="2">
    <citation type="journal article" date="2015" name="Fish Shellfish Immunol.">
        <title>Early steps in the European eel (Anguilla anguilla)-Vibrio vulnificus interaction in the gills: Role of the RtxA13 toxin.</title>
        <authorList>
            <person name="Callol A."/>
            <person name="Pajuelo D."/>
            <person name="Ebbesson L."/>
            <person name="Teles M."/>
            <person name="MacKenzie S."/>
            <person name="Amaro C."/>
        </authorList>
    </citation>
    <scope>NUCLEOTIDE SEQUENCE</scope>
</reference>
<name>A0A0E9TYR5_ANGAN</name>
<protein>
    <submittedName>
        <fullName evidence="2">Uncharacterized protein</fullName>
    </submittedName>
</protein>
<dbReference type="AlphaFoldDB" id="A0A0E9TYR5"/>
<dbReference type="EMBL" id="GBXM01050724">
    <property type="protein sequence ID" value="JAH57853.1"/>
    <property type="molecule type" value="Transcribed_RNA"/>
</dbReference>
<keyword evidence="1" id="KW-0812">Transmembrane</keyword>
<reference evidence="2" key="1">
    <citation type="submission" date="2014-11" db="EMBL/GenBank/DDBJ databases">
        <authorList>
            <person name="Amaro Gonzalez C."/>
        </authorList>
    </citation>
    <scope>NUCLEOTIDE SEQUENCE</scope>
</reference>
<accession>A0A0E9TYR5</accession>